<dbReference type="Proteomes" id="UP000287651">
    <property type="component" value="Unassembled WGS sequence"/>
</dbReference>
<dbReference type="EMBL" id="AMZH03006161">
    <property type="protein sequence ID" value="RRT64515.1"/>
    <property type="molecule type" value="Genomic_DNA"/>
</dbReference>
<evidence type="ECO:0000313" key="2">
    <source>
        <dbReference type="EMBL" id="RRT64515.1"/>
    </source>
</evidence>
<gene>
    <name evidence="2" type="ORF">B296_00040463</name>
</gene>
<dbReference type="PANTHER" id="PTHR33601:SF1">
    <property type="entry name" value="PROTEIN LITTLE ZIPPER 4"/>
    <property type="match status" value="1"/>
</dbReference>
<dbReference type="AlphaFoldDB" id="A0A426ZKP8"/>
<organism evidence="2 3">
    <name type="scientific">Ensete ventricosum</name>
    <name type="common">Abyssinian banana</name>
    <name type="synonym">Musa ensete</name>
    <dbReference type="NCBI Taxonomy" id="4639"/>
    <lineage>
        <taxon>Eukaryota</taxon>
        <taxon>Viridiplantae</taxon>
        <taxon>Streptophyta</taxon>
        <taxon>Embryophyta</taxon>
        <taxon>Tracheophyta</taxon>
        <taxon>Spermatophyta</taxon>
        <taxon>Magnoliopsida</taxon>
        <taxon>Liliopsida</taxon>
        <taxon>Zingiberales</taxon>
        <taxon>Musaceae</taxon>
        <taxon>Ensete</taxon>
    </lineage>
</organism>
<reference evidence="2 3" key="1">
    <citation type="journal article" date="2014" name="Agronomy (Basel)">
        <title>A Draft Genome Sequence for Ensete ventricosum, the Drought-Tolerant Tree Against Hunger.</title>
        <authorList>
            <person name="Harrison J."/>
            <person name="Moore K.A."/>
            <person name="Paszkiewicz K."/>
            <person name="Jones T."/>
            <person name="Grant M."/>
            <person name="Ambacheew D."/>
            <person name="Muzemil S."/>
            <person name="Studholme D.J."/>
        </authorList>
    </citation>
    <scope>NUCLEOTIDE SEQUENCE [LARGE SCALE GENOMIC DNA]</scope>
</reference>
<evidence type="ECO:0000313" key="3">
    <source>
        <dbReference type="Proteomes" id="UP000287651"/>
    </source>
</evidence>
<dbReference type="PANTHER" id="PTHR33601">
    <property type="entry name" value="PROTEIN LITTLE ZIPPER 4"/>
    <property type="match status" value="1"/>
</dbReference>
<accession>A0A426ZKP8</accession>
<feature type="region of interest" description="Disordered" evidence="1">
    <location>
        <begin position="1"/>
        <end position="23"/>
    </location>
</feature>
<name>A0A426ZKP8_ENSVE</name>
<proteinExistence type="predicted"/>
<comment type="caution">
    <text evidence="2">The sequence shown here is derived from an EMBL/GenBank/DDBJ whole genome shotgun (WGS) entry which is preliminary data.</text>
</comment>
<evidence type="ECO:0000256" key="1">
    <source>
        <dbReference type="SAM" id="MobiDB-lite"/>
    </source>
</evidence>
<feature type="region of interest" description="Disordered" evidence="1">
    <location>
        <begin position="120"/>
        <end position="142"/>
    </location>
</feature>
<protein>
    <submittedName>
        <fullName evidence="2">Uncharacterized protein</fullName>
    </submittedName>
</protein>
<dbReference type="InterPro" id="IPR039312">
    <property type="entry name" value="ZPR"/>
</dbReference>
<sequence>MEDGVTVANKKRTKEHRWGGDVGGQEKKVGIAMRAIIANLLGRPSPSSSEMPALNPHITPSRTRHCGSCWQDMERLNAKLCLQNYYIMKENERLRRKAQLLNQENQALFSELREKLSNSNPNFTTVINSAPTTGKESNGSKA</sequence>